<feature type="transmembrane region" description="Helical" evidence="1">
    <location>
        <begin position="46"/>
        <end position="65"/>
    </location>
</feature>
<keyword evidence="1" id="KW-1133">Transmembrane helix</keyword>
<organism evidence="2 3">
    <name type="scientific">Meganyctiphanes norvegica</name>
    <name type="common">Northern krill</name>
    <name type="synonym">Thysanopoda norvegica</name>
    <dbReference type="NCBI Taxonomy" id="48144"/>
    <lineage>
        <taxon>Eukaryota</taxon>
        <taxon>Metazoa</taxon>
        <taxon>Ecdysozoa</taxon>
        <taxon>Arthropoda</taxon>
        <taxon>Crustacea</taxon>
        <taxon>Multicrustacea</taxon>
        <taxon>Malacostraca</taxon>
        <taxon>Eumalacostraca</taxon>
        <taxon>Eucarida</taxon>
        <taxon>Euphausiacea</taxon>
        <taxon>Euphausiidae</taxon>
        <taxon>Meganyctiphanes</taxon>
    </lineage>
</organism>
<keyword evidence="1" id="KW-0472">Membrane</keyword>
<proteinExistence type="predicted"/>
<dbReference type="AlphaFoldDB" id="A0AAV2RFX5"/>
<evidence type="ECO:0000313" key="3">
    <source>
        <dbReference type="Proteomes" id="UP001497623"/>
    </source>
</evidence>
<evidence type="ECO:0000313" key="2">
    <source>
        <dbReference type="EMBL" id="CAL4122451.1"/>
    </source>
</evidence>
<protein>
    <submittedName>
        <fullName evidence="2">Uncharacterized protein</fullName>
    </submittedName>
</protein>
<comment type="caution">
    <text evidence="2">The sequence shown here is derived from an EMBL/GenBank/DDBJ whole genome shotgun (WGS) entry which is preliminary data.</text>
</comment>
<sequence length="125" mass="14308">MKPYYTYTVLLGEAPMDFYSPIVPNTSLAVIIAAQMYHIERLHKMTLAAVTITVSVLAISCLGLSNHYREPSGEGGGLLDQLREEDQRDYERHLRMTSSAFKKERHSGPNRCQWGSYYHYSQMAF</sequence>
<keyword evidence="1" id="KW-0812">Transmembrane</keyword>
<dbReference type="Proteomes" id="UP001497623">
    <property type="component" value="Unassembled WGS sequence"/>
</dbReference>
<keyword evidence="3" id="KW-1185">Reference proteome</keyword>
<gene>
    <name evidence="2" type="ORF">MNOR_LOCUS23173</name>
</gene>
<evidence type="ECO:0000256" key="1">
    <source>
        <dbReference type="SAM" id="Phobius"/>
    </source>
</evidence>
<name>A0AAV2RFX5_MEGNR</name>
<dbReference type="EMBL" id="CAXKWB010020205">
    <property type="protein sequence ID" value="CAL4122451.1"/>
    <property type="molecule type" value="Genomic_DNA"/>
</dbReference>
<accession>A0AAV2RFX5</accession>
<reference evidence="2 3" key="1">
    <citation type="submission" date="2024-05" db="EMBL/GenBank/DDBJ databases">
        <authorList>
            <person name="Wallberg A."/>
        </authorList>
    </citation>
    <scope>NUCLEOTIDE SEQUENCE [LARGE SCALE GENOMIC DNA]</scope>
</reference>